<feature type="compositionally biased region" description="Basic and acidic residues" evidence="1">
    <location>
        <begin position="88"/>
        <end position="115"/>
    </location>
</feature>
<comment type="caution">
    <text evidence="2">The sequence shown here is derived from an EMBL/GenBank/DDBJ whole genome shotgun (WGS) entry which is preliminary data.</text>
</comment>
<protein>
    <submittedName>
        <fullName evidence="2">Uncharacterized protein</fullName>
    </submittedName>
</protein>
<organism evidence="2 3">
    <name type="scientific">Deinococcus caeni</name>
    <dbReference type="NCBI Taxonomy" id="569127"/>
    <lineage>
        <taxon>Bacteria</taxon>
        <taxon>Thermotogati</taxon>
        <taxon>Deinococcota</taxon>
        <taxon>Deinococci</taxon>
        <taxon>Deinococcales</taxon>
        <taxon>Deinococcaceae</taxon>
        <taxon>Deinococcus</taxon>
    </lineage>
</organism>
<feature type="region of interest" description="Disordered" evidence="1">
    <location>
        <begin position="1"/>
        <end position="157"/>
    </location>
</feature>
<dbReference type="RefSeq" id="WP_345441665.1">
    <property type="nucleotide sequence ID" value="NZ_BAABQU010000005.1"/>
</dbReference>
<name>A0ABP9UFK0_9DEIO</name>
<dbReference type="Proteomes" id="UP001423409">
    <property type="component" value="Unassembled WGS sequence"/>
</dbReference>
<feature type="compositionally biased region" description="Basic and acidic residues" evidence="1">
    <location>
        <begin position="27"/>
        <end position="65"/>
    </location>
</feature>
<keyword evidence="3" id="KW-1185">Reference proteome</keyword>
<gene>
    <name evidence="2" type="ORF">Dcae01_00547</name>
</gene>
<proteinExistence type="predicted"/>
<dbReference type="EMBL" id="BAABQU010000005">
    <property type="protein sequence ID" value="GAA5439052.1"/>
    <property type="molecule type" value="Genomic_DNA"/>
</dbReference>
<reference evidence="2 3" key="1">
    <citation type="submission" date="2024-02" db="EMBL/GenBank/DDBJ databases">
        <title>Deinococcus caeni NBRC 101312.</title>
        <authorList>
            <person name="Ichikawa N."/>
            <person name="Katano-Makiyama Y."/>
            <person name="Hidaka K."/>
        </authorList>
    </citation>
    <scope>NUCLEOTIDE SEQUENCE [LARGE SCALE GENOMIC DNA]</scope>
    <source>
        <strain evidence="2 3">NBRC 101312</strain>
    </source>
</reference>
<sequence>MTGPKKGSRGRAPQRNTAQGRGGITRDTIRPARPTREGGDAPSRDSARRDTRTGRGDTPGARDTRPGSARSGAGSRGGVSGSRSGENPARRKPGEGSGRREEGRSEGRGEGRGEARFTSGGPARRSPPRPGKKALPELKRVQLDAPAPDTAFRDRDGETLTFPDSNLKRVAAKILTEKKKAWRYRPFAFPLFTDRGGEQSFHFDFYIYDAEDSVIRLILVIPFESREVWDRVGRFKRQYPMYTYELWTPEKLARLSGPRGRLEF</sequence>
<evidence type="ECO:0000313" key="2">
    <source>
        <dbReference type="EMBL" id="GAA5439052.1"/>
    </source>
</evidence>
<evidence type="ECO:0000313" key="3">
    <source>
        <dbReference type="Proteomes" id="UP001423409"/>
    </source>
</evidence>
<evidence type="ECO:0000256" key="1">
    <source>
        <dbReference type="SAM" id="MobiDB-lite"/>
    </source>
</evidence>
<accession>A0ABP9UFK0</accession>